<dbReference type="SMART" id="SM00054">
    <property type="entry name" value="EFh"/>
    <property type="match status" value="1"/>
</dbReference>
<dbReference type="PROSITE" id="PS50222">
    <property type="entry name" value="EF_HAND_2"/>
    <property type="match status" value="1"/>
</dbReference>
<sequence length="951" mass="104839">MSAGQATSSGSDSSGTSEEERLRRLFNSCDADGDGYLDGEDFVFMCKQLNLEDSVSEIQHEFGMSQNTRMSFSDFLRCRQRVMATTQEAEDGGIDSDTSGVHTHPAHITSWPTMSSDSLGAHSGKPESADYDSGARDLSPEPVSLMLLMQSHDPSAVRSVQDMGSGQVLDLADRLHLAAITSMKGELNELKTRLHHVTRERDLLERQVNMTQSDTLCSQREVEARVEQVAARYEERIIELHSVIAELRKKMERHHINVIREEEEFEESDAAQSNRSQDGGSNHDNLGDSHSASLGLGNELSLELSRVVTEMESAMAKHAPLVSQLEEDGQGKELTAQNITKKAQEEVAEYEEEEEESKPPTPPPRQAVSSSGLGCSGHTAPGGPQVHNDLLTQRDAELTSLRSQLTSLRAERDTLHKRVWELQTRAKSAEGHCSPVSSPSPTTARPHYPAFPIDRLAGAEQLPVAKVAGLKKLRTLTGDRHALGAEISSLGLPTTQTAEHLVQSFQVNSSAQELAHTLNSDPSTSDLDPRLVEYRLELDRVQSRADHLRAQNDTLALTLSESKAHAERMSSLVGKYESNATALTLALSYSDQALEACQGLISLLDSEISVLLANCRAAGIGGFGVDTGEDDQGEVTALLQQSHGSRRTAESMARRLLHRLDRNHVSHTLLCSPSPWEDVSSLSHTTSTTSSTDSGGGEGELGKGEEQRLRDYVLQLRAKRVAVRATTMELEPLHVDPWLSDTGRHLDVTRLDLENAVLMQELMAMKEERAELKAAHYLLEKESRAQELRLAAHDSTEAAFRVTIKHLRSELHQRTGGAQEVDSEVIPVTIADLPSNDPAQLASDLAAALTRERSLKCRVHELVATLEKISRNSEVRHKQSAEFVNDLKRANSALITAFDKAKKRYQGKLKKLELQLKSVSERYETQIHIMKQRLSMFEDESCRPPPSETSL</sequence>
<evidence type="ECO:0000313" key="5">
    <source>
        <dbReference type="EMBL" id="KAK7096304.1"/>
    </source>
</evidence>
<feature type="region of interest" description="Disordered" evidence="3">
    <location>
        <begin position="676"/>
        <end position="704"/>
    </location>
</feature>
<dbReference type="Pfam" id="PF10506">
    <property type="entry name" value="USHBP1_PDZ-bd"/>
    <property type="match status" value="2"/>
</dbReference>
<dbReference type="InterPro" id="IPR011992">
    <property type="entry name" value="EF-hand-dom_pair"/>
</dbReference>
<proteinExistence type="predicted"/>
<evidence type="ECO:0000256" key="2">
    <source>
        <dbReference type="SAM" id="Coils"/>
    </source>
</evidence>
<keyword evidence="1" id="KW-0106">Calcium</keyword>
<name>A0AAN9G6A8_9CAEN</name>
<accession>A0AAN9G6A8</accession>
<feature type="compositionally biased region" description="Acidic residues" evidence="3">
    <location>
        <begin position="346"/>
        <end position="356"/>
    </location>
</feature>
<feature type="region of interest" description="Disordered" evidence="3">
    <location>
        <begin position="87"/>
        <end position="136"/>
    </location>
</feature>
<feature type="region of interest" description="Disordered" evidence="3">
    <location>
        <begin position="260"/>
        <end position="294"/>
    </location>
</feature>
<evidence type="ECO:0000256" key="3">
    <source>
        <dbReference type="SAM" id="MobiDB-lite"/>
    </source>
</evidence>
<feature type="coiled-coil region" evidence="2">
    <location>
        <begin position="748"/>
        <end position="782"/>
    </location>
</feature>
<feature type="region of interest" description="Disordered" evidence="3">
    <location>
        <begin position="425"/>
        <end position="449"/>
    </location>
</feature>
<evidence type="ECO:0000259" key="4">
    <source>
        <dbReference type="PROSITE" id="PS50222"/>
    </source>
</evidence>
<dbReference type="InterPro" id="IPR019536">
    <property type="entry name" value="USHBP1_PDZ-bd"/>
</dbReference>
<feature type="compositionally biased region" description="Polar residues" evidence="3">
    <location>
        <begin position="270"/>
        <end position="290"/>
    </location>
</feature>
<dbReference type="Gene3D" id="1.10.238.10">
    <property type="entry name" value="EF-hand"/>
    <property type="match status" value="1"/>
</dbReference>
<dbReference type="InterPro" id="IPR040171">
    <property type="entry name" value="USBP1-like"/>
</dbReference>
<dbReference type="AlphaFoldDB" id="A0AAN9G6A8"/>
<feature type="region of interest" description="Disordered" evidence="3">
    <location>
        <begin position="322"/>
        <end position="388"/>
    </location>
</feature>
<keyword evidence="2" id="KW-0175">Coiled coil</keyword>
<evidence type="ECO:0000256" key="1">
    <source>
        <dbReference type="ARBA" id="ARBA00022837"/>
    </source>
</evidence>
<dbReference type="PANTHER" id="PTHR23347">
    <property type="entry name" value="COLORECTAL MUTANT CANCER PROTEIN MCC PROTEIN -RELATED"/>
    <property type="match status" value="1"/>
</dbReference>
<feature type="compositionally biased region" description="Low complexity" evidence="3">
    <location>
        <begin position="680"/>
        <end position="693"/>
    </location>
</feature>
<dbReference type="InterPro" id="IPR018247">
    <property type="entry name" value="EF_Hand_1_Ca_BS"/>
</dbReference>
<feature type="coiled-coil region" evidence="2">
    <location>
        <begin position="895"/>
        <end position="940"/>
    </location>
</feature>
<evidence type="ECO:0000313" key="6">
    <source>
        <dbReference type="Proteomes" id="UP001374579"/>
    </source>
</evidence>
<dbReference type="PROSITE" id="PS00018">
    <property type="entry name" value="EF_HAND_1"/>
    <property type="match status" value="1"/>
</dbReference>
<feature type="compositionally biased region" description="Basic and acidic residues" evidence="3">
    <location>
        <begin position="124"/>
        <end position="136"/>
    </location>
</feature>
<comment type="caution">
    <text evidence="5">The sequence shown here is derived from an EMBL/GenBank/DDBJ whole genome shotgun (WGS) entry which is preliminary data.</text>
</comment>
<dbReference type="Proteomes" id="UP001374579">
    <property type="component" value="Unassembled WGS sequence"/>
</dbReference>
<keyword evidence="6" id="KW-1185">Reference proteome</keyword>
<dbReference type="PANTHER" id="PTHR23347:SF6">
    <property type="entry name" value="FI17904P1"/>
    <property type="match status" value="1"/>
</dbReference>
<reference evidence="5 6" key="1">
    <citation type="submission" date="2024-02" db="EMBL/GenBank/DDBJ databases">
        <title>Chromosome-scale genome assembly of the rough periwinkle Littorina saxatilis.</title>
        <authorList>
            <person name="De Jode A."/>
            <person name="Faria R."/>
            <person name="Formenti G."/>
            <person name="Sims Y."/>
            <person name="Smith T.P."/>
            <person name="Tracey A."/>
            <person name="Wood J.M.D."/>
            <person name="Zagrodzka Z.B."/>
            <person name="Johannesson K."/>
            <person name="Butlin R.K."/>
            <person name="Leder E.H."/>
        </authorList>
    </citation>
    <scope>NUCLEOTIDE SEQUENCE [LARGE SCALE GENOMIC DNA]</scope>
    <source>
        <strain evidence="5">Snail1</strain>
        <tissue evidence="5">Muscle</tissue>
    </source>
</reference>
<dbReference type="EMBL" id="JBAMIC010000014">
    <property type="protein sequence ID" value="KAK7096304.1"/>
    <property type="molecule type" value="Genomic_DNA"/>
</dbReference>
<gene>
    <name evidence="5" type="ORF">V1264_005611</name>
</gene>
<protein>
    <recommendedName>
        <fullName evidence="4">EF-hand domain-containing protein</fullName>
    </recommendedName>
</protein>
<feature type="domain" description="EF-hand" evidence="4">
    <location>
        <begin position="17"/>
        <end position="52"/>
    </location>
</feature>
<dbReference type="SUPFAM" id="SSF47473">
    <property type="entry name" value="EF-hand"/>
    <property type="match status" value="1"/>
</dbReference>
<organism evidence="5 6">
    <name type="scientific">Littorina saxatilis</name>
    <dbReference type="NCBI Taxonomy" id="31220"/>
    <lineage>
        <taxon>Eukaryota</taxon>
        <taxon>Metazoa</taxon>
        <taxon>Spiralia</taxon>
        <taxon>Lophotrochozoa</taxon>
        <taxon>Mollusca</taxon>
        <taxon>Gastropoda</taxon>
        <taxon>Caenogastropoda</taxon>
        <taxon>Littorinimorpha</taxon>
        <taxon>Littorinoidea</taxon>
        <taxon>Littorinidae</taxon>
        <taxon>Littorina</taxon>
    </lineage>
</organism>
<dbReference type="GO" id="GO:0005509">
    <property type="term" value="F:calcium ion binding"/>
    <property type="evidence" value="ECO:0007669"/>
    <property type="project" value="InterPro"/>
</dbReference>
<dbReference type="InterPro" id="IPR002048">
    <property type="entry name" value="EF_hand_dom"/>
</dbReference>